<keyword evidence="7" id="KW-1185">Reference proteome</keyword>
<dbReference type="Proteomes" id="UP001500604">
    <property type="component" value="Unassembled WGS sequence"/>
</dbReference>
<keyword evidence="3" id="KW-0949">S-adenosyl-L-methionine</keyword>
<dbReference type="EMBL" id="BAABFL010000474">
    <property type="protein sequence ID" value="GAA4652332.1"/>
    <property type="molecule type" value="Genomic_DNA"/>
</dbReference>
<protein>
    <recommendedName>
        <fullName evidence="1">tRNA-uridine aminocarboxypropyltransferase</fullName>
        <ecNumber evidence="1">2.5.1.25</ecNumber>
    </recommendedName>
</protein>
<keyword evidence="4" id="KW-0819">tRNA processing</keyword>
<dbReference type="SMART" id="SM01144">
    <property type="entry name" value="DTW"/>
    <property type="match status" value="1"/>
</dbReference>
<dbReference type="PANTHER" id="PTHR21392">
    <property type="entry name" value="TRNA-URIDINE AMINOCARBOXYPROPYLTRANSFERASE 2"/>
    <property type="match status" value="1"/>
</dbReference>
<proteinExistence type="predicted"/>
<sequence>MERCETCLLPPFICLCADKPVVASKAVFWLLMHENEQAKATNTGYLLAGSVAGGYIAKWSRVEPDKTLLSLLSDSRYYPILVFPSAYARYHDSDAVLVSSGSIPQDKVPAFILIDATWQQARKMYNHSPYFHGLPVLDLGSECISEYQLRRVRHEAHLCTAESAIEALRWLGDTPASEQLHTCFSLFNQNFHRLKLAAIPAP</sequence>
<reference evidence="7" key="1">
    <citation type="journal article" date="2019" name="Int. J. Syst. Evol. Microbiol.">
        <title>The Global Catalogue of Microorganisms (GCM) 10K type strain sequencing project: providing services to taxonomists for standard genome sequencing and annotation.</title>
        <authorList>
            <consortium name="The Broad Institute Genomics Platform"/>
            <consortium name="The Broad Institute Genome Sequencing Center for Infectious Disease"/>
            <person name="Wu L."/>
            <person name="Ma J."/>
        </authorList>
    </citation>
    <scope>NUCLEOTIDE SEQUENCE [LARGE SCALE GENOMIC DNA]</scope>
    <source>
        <strain evidence="7">JCM 17805</strain>
    </source>
</reference>
<comment type="caution">
    <text evidence="6">The sequence shown here is derived from an EMBL/GenBank/DDBJ whole genome shotgun (WGS) entry which is preliminary data.</text>
</comment>
<evidence type="ECO:0000259" key="5">
    <source>
        <dbReference type="SMART" id="SM01144"/>
    </source>
</evidence>
<feature type="domain" description="DTW" evidence="5">
    <location>
        <begin position="1"/>
        <end position="196"/>
    </location>
</feature>
<gene>
    <name evidence="6" type="ORF">GCM10023116_46160</name>
</gene>
<dbReference type="PANTHER" id="PTHR21392:SF1">
    <property type="entry name" value="TRNA-URIDINE AMINOCARBOXYPROPYLTRANSFERASE"/>
    <property type="match status" value="1"/>
</dbReference>
<name>A0ABP8V8X5_9GAMM</name>
<evidence type="ECO:0000256" key="1">
    <source>
        <dbReference type="ARBA" id="ARBA00012386"/>
    </source>
</evidence>
<keyword evidence="2" id="KW-0808">Transferase</keyword>
<dbReference type="RefSeq" id="WP_345198874.1">
    <property type="nucleotide sequence ID" value="NZ_BAABFL010000474.1"/>
</dbReference>
<evidence type="ECO:0000256" key="4">
    <source>
        <dbReference type="ARBA" id="ARBA00022694"/>
    </source>
</evidence>
<evidence type="ECO:0000256" key="3">
    <source>
        <dbReference type="ARBA" id="ARBA00022691"/>
    </source>
</evidence>
<dbReference type="InterPro" id="IPR039262">
    <property type="entry name" value="DTWD2/TAPT"/>
</dbReference>
<organism evidence="6 7">
    <name type="scientific">Kistimonas scapharcae</name>
    <dbReference type="NCBI Taxonomy" id="1036133"/>
    <lineage>
        <taxon>Bacteria</taxon>
        <taxon>Pseudomonadati</taxon>
        <taxon>Pseudomonadota</taxon>
        <taxon>Gammaproteobacteria</taxon>
        <taxon>Oceanospirillales</taxon>
        <taxon>Endozoicomonadaceae</taxon>
        <taxon>Kistimonas</taxon>
    </lineage>
</organism>
<evidence type="ECO:0000313" key="7">
    <source>
        <dbReference type="Proteomes" id="UP001500604"/>
    </source>
</evidence>
<evidence type="ECO:0000256" key="2">
    <source>
        <dbReference type="ARBA" id="ARBA00022679"/>
    </source>
</evidence>
<dbReference type="InterPro" id="IPR005636">
    <property type="entry name" value="DTW"/>
</dbReference>
<evidence type="ECO:0000313" key="6">
    <source>
        <dbReference type="EMBL" id="GAA4652332.1"/>
    </source>
</evidence>
<accession>A0ABP8V8X5</accession>
<dbReference type="EC" id="2.5.1.25" evidence="1"/>
<dbReference type="Pfam" id="PF03942">
    <property type="entry name" value="DTW"/>
    <property type="match status" value="1"/>
</dbReference>